<proteinExistence type="predicted"/>
<accession>A0A5C3LU78</accession>
<dbReference type="EMBL" id="ML213616">
    <property type="protein sequence ID" value="TFK36107.1"/>
    <property type="molecule type" value="Genomic_DNA"/>
</dbReference>
<gene>
    <name evidence="1" type="ORF">BDQ12DRAFT_668045</name>
</gene>
<dbReference type="Proteomes" id="UP000308652">
    <property type="component" value="Unassembled WGS sequence"/>
</dbReference>
<sequence>MAGSKARLGHSSLDSGGDTISELFPSSSSAYSEYLKIHEILGVALELYERPHDDRQAKLLELAGNLDVRVWDSGGDTRAGILSVVSLQLSYFGGVALFKALKMKNNTSEVGYWIASTKSILVNEFREMTQETGEQKEYAEIVTAVAYRLILKAGINPE</sequence>
<evidence type="ECO:0000313" key="2">
    <source>
        <dbReference type="Proteomes" id="UP000308652"/>
    </source>
</evidence>
<dbReference type="AlphaFoldDB" id="A0A5C3LU78"/>
<protein>
    <submittedName>
        <fullName evidence="1">Uncharacterized protein</fullName>
    </submittedName>
</protein>
<name>A0A5C3LU78_9AGAR</name>
<keyword evidence="2" id="KW-1185">Reference proteome</keyword>
<reference evidence="1 2" key="1">
    <citation type="journal article" date="2019" name="Nat. Ecol. Evol.">
        <title>Megaphylogeny resolves global patterns of mushroom evolution.</title>
        <authorList>
            <person name="Varga T."/>
            <person name="Krizsan K."/>
            <person name="Foldi C."/>
            <person name="Dima B."/>
            <person name="Sanchez-Garcia M."/>
            <person name="Sanchez-Ramirez S."/>
            <person name="Szollosi G.J."/>
            <person name="Szarkandi J.G."/>
            <person name="Papp V."/>
            <person name="Albert L."/>
            <person name="Andreopoulos W."/>
            <person name="Angelini C."/>
            <person name="Antonin V."/>
            <person name="Barry K.W."/>
            <person name="Bougher N.L."/>
            <person name="Buchanan P."/>
            <person name="Buyck B."/>
            <person name="Bense V."/>
            <person name="Catcheside P."/>
            <person name="Chovatia M."/>
            <person name="Cooper J."/>
            <person name="Damon W."/>
            <person name="Desjardin D."/>
            <person name="Finy P."/>
            <person name="Geml J."/>
            <person name="Haridas S."/>
            <person name="Hughes K."/>
            <person name="Justo A."/>
            <person name="Karasinski D."/>
            <person name="Kautmanova I."/>
            <person name="Kiss B."/>
            <person name="Kocsube S."/>
            <person name="Kotiranta H."/>
            <person name="LaButti K.M."/>
            <person name="Lechner B.E."/>
            <person name="Liimatainen K."/>
            <person name="Lipzen A."/>
            <person name="Lukacs Z."/>
            <person name="Mihaltcheva S."/>
            <person name="Morgado L.N."/>
            <person name="Niskanen T."/>
            <person name="Noordeloos M.E."/>
            <person name="Ohm R.A."/>
            <person name="Ortiz-Santana B."/>
            <person name="Ovrebo C."/>
            <person name="Racz N."/>
            <person name="Riley R."/>
            <person name="Savchenko A."/>
            <person name="Shiryaev A."/>
            <person name="Soop K."/>
            <person name="Spirin V."/>
            <person name="Szebenyi C."/>
            <person name="Tomsovsky M."/>
            <person name="Tulloss R.E."/>
            <person name="Uehling J."/>
            <person name="Grigoriev I.V."/>
            <person name="Vagvolgyi C."/>
            <person name="Papp T."/>
            <person name="Martin F.M."/>
            <person name="Miettinen O."/>
            <person name="Hibbett D.S."/>
            <person name="Nagy L.G."/>
        </authorList>
    </citation>
    <scope>NUCLEOTIDE SEQUENCE [LARGE SCALE GENOMIC DNA]</scope>
    <source>
        <strain evidence="1 2">CBS 166.37</strain>
    </source>
</reference>
<evidence type="ECO:0000313" key="1">
    <source>
        <dbReference type="EMBL" id="TFK36107.1"/>
    </source>
</evidence>
<organism evidence="1 2">
    <name type="scientific">Crucibulum laeve</name>
    <dbReference type="NCBI Taxonomy" id="68775"/>
    <lineage>
        <taxon>Eukaryota</taxon>
        <taxon>Fungi</taxon>
        <taxon>Dikarya</taxon>
        <taxon>Basidiomycota</taxon>
        <taxon>Agaricomycotina</taxon>
        <taxon>Agaricomycetes</taxon>
        <taxon>Agaricomycetidae</taxon>
        <taxon>Agaricales</taxon>
        <taxon>Agaricineae</taxon>
        <taxon>Nidulariaceae</taxon>
        <taxon>Crucibulum</taxon>
    </lineage>
</organism>